<accession>A0A9P1IQZ8</accession>
<dbReference type="InterPro" id="IPR002918">
    <property type="entry name" value="Lipase_EstA/Esterase_EstB"/>
</dbReference>
<sequence>MKLLIFLMFLNFEMVNCGHNIAPDFMNWMNAHLSAQEVANIVRDDLTTGSFGGGIYTGTVRPAIFVHGLNNQAGDLWQVRRDFVADGFPIQRGFATSWGRGTESLNLDVKMQCAFVQHIRRFMEIVIEYTNATQIDVLGYSMGSPIARKAILGGKCIDNSTVDLGAPLTSKIHTYVSIAGANQGSQLCFLPWFDVCNLDTGLTCFSKFLKEINTQQNYESTFRSFNIASTSDVMVGYFACGKKASAFTGAVEYKLNGKSHTETEFETGSLQLSLLRQNSTSFSGVSRRIPKKLMLSRKNPFNEIKKSMGKTGREEKMPPSSTSAPEFEFQN</sequence>
<name>A0A9P1IQZ8_9PELO</name>
<keyword evidence="2" id="KW-0732">Signal</keyword>
<dbReference type="GO" id="GO:0016042">
    <property type="term" value="P:lipid catabolic process"/>
    <property type="evidence" value="ECO:0007669"/>
    <property type="project" value="InterPro"/>
</dbReference>
<gene>
    <name evidence="3" type="ORF">CAMP_LOCUS12163</name>
</gene>
<dbReference type="Gene3D" id="3.40.50.1820">
    <property type="entry name" value="alpha/beta hydrolase"/>
    <property type="match status" value="1"/>
</dbReference>
<evidence type="ECO:0000313" key="3">
    <source>
        <dbReference type="EMBL" id="CAI5449526.1"/>
    </source>
</evidence>
<dbReference type="PANTHER" id="PTHR32015">
    <property type="entry name" value="FASTING INDUCED LIPASE"/>
    <property type="match status" value="1"/>
</dbReference>
<dbReference type="AlphaFoldDB" id="A0A9P1IQZ8"/>
<dbReference type="PANTHER" id="PTHR32015:SF10">
    <property type="entry name" value="LIPASE RELATED"/>
    <property type="match status" value="1"/>
</dbReference>
<organism evidence="3 4">
    <name type="scientific">Caenorhabditis angaria</name>
    <dbReference type="NCBI Taxonomy" id="860376"/>
    <lineage>
        <taxon>Eukaryota</taxon>
        <taxon>Metazoa</taxon>
        <taxon>Ecdysozoa</taxon>
        <taxon>Nematoda</taxon>
        <taxon>Chromadorea</taxon>
        <taxon>Rhabditida</taxon>
        <taxon>Rhabditina</taxon>
        <taxon>Rhabditomorpha</taxon>
        <taxon>Rhabditoidea</taxon>
        <taxon>Rhabditidae</taxon>
        <taxon>Peloderinae</taxon>
        <taxon>Caenorhabditis</taxon>
    </lineage>
</organism>
<feature type="compositionally biased region" description="Basic and acidic residues" evidence="1">
    <location>
        <begin position="303"/>
        <end position="317"/>
    </location>
</feature>
<dbReference type="EMBL" id="CANHGI010000004">
    <property type="protein sequence ID" value="CAI5449526.1"/>
    <property type="molecule type" value="Genomic_DNA"/>
</dbReference>
<dbReference type="InterPro" id="IPR029058">
    <property type="entry name" value="AB_hydrolase_fold"/>
</dbReference>
<evidence type="ECO:0000313" key="4">
    <source>
        <dbReference type="Proteomes" id="UP001152747"/>
    </source>
</evidence>
<dbReference type="Pfam" id="PF01674">
    <property type="entry name" value="Lipase_2"/>
    <property type="match status" value="1"/>
</dbReference>
<protein>
    <submittedName>
        <fullName evidence="3">Uncharacterized protein</fullName>
    </submittedName>
</protein>
<dbReference type="GO" id="GO:0016298">
    <property type="term" value="F:lipase activity"/>
    <property type="evidence" value="ECO:0007669"/>
    <property type="project" value="TreeGrafter"/>
</dbReference>
<dbReference type="OrthoDB" id="9974421at2759"/>
<comment type="caution">
    <text evidence="3">The sequence shown here is derived from an EMBL/GenBank/DDBJ whole genome shotgun (WGS) entry which is preliminary data.</text>
</comment>
<feature type="compositionally biased region" description="Polar residues" evidence="1">
    <location>
        <begin position="319"/>
        <end position="331"/>
    </location>
</feature>
<feature type="region of interest" description="Disordered" evidence="1">
    <location>
        <begin position="303"/>
        <end position="331"/>
    </location>
</feature>
<reference evidence="3" key="1">
    <citation type="submission" date="2022-11" db="EMBL/GenBank/DDBJ databases">
        <authorList>
            <person name="Kikuchi T."/>
        </authorList>
    </citation>
    <scope>NUCLEOTIDE SEQUENCE</scope>
    <source>
        <strain evidence="3">PS1010</strain>
    </source>
</reference>
<proteinExistence type="predicted"/>
<evidence type="ECO:0000256" key="2">
    <source>
        <dbReference type="SAM" id="SignalP"/>
    </source>
</evidence>
<keyword evidence="4" id="KW-1185">Reference proteome</keyword>
<dbReference type="SUPFAM" id="SSF53474">
    <property type="entry name" value="alpha/beta-Hydrolases"/>
    <property type="match status" value="1"/>
</dbReference>
<feature type="chain" id="PRO_5040317182" evidence="2">
    <location>
        <begin position="18"/>
        <end position="331"/>
    </location>
</feature>
<evidence type="ECO:0000256" key="1">
    <source>
        <dbReference type="SAM" id="MobiDB-lite"/>
    </source>
</evidence>
<dbReference type="Proteomes" id="UP001152747">
    <property type="component" value="Unassembled WGS sequence"/>
</dbReference>
<feature type="signal peptide" evidence="2">
    <location>
        <begin position="1"/>
        <end position="17"/>
    </location>
</feature>